<name>A0A1V8SIY8_9PEZI</name>
<evidence type="ECO:0000259" key="1">
    <source>
        <dbReference type="Pfam" id="PF08450"/>
    </source>
</evidence>
<dbReference type="InterPro" id="IPR013658">
    <property type="entry name" value="SGL"/>
</dbReference>
<proteinExistence type="predicted"/>
<gene>
    <name evidence="2" type="ORF">B0A48_14920</name>
</gene>
<sequence length="433" mass="46541">MPASPVRYQAHIPSAVQHDAHSLILTVAGLGGLVVAQSEPPGVSSPVAKTCGPTTVNIVCIDRYASVLPYHFFRESSVNETSFGQTSVPNDTSFGLVGEANFLVFDEKRALRALGSAPTYDFIFNVSAAVHEAPVSVPALKKLFISQLAPPPGYLPQLVVDLNQDPPTLSEYLSDPPVYAPNGGTFYNGLIYWGASGGNNSIGGTGQRSGIRTLDPLTNKTVIRLNNYFGYYFNTVDDLVVDSTGVVWFTDPNYSLYNRLTDIAPQLKPASYRFDPKTGAVTMIDDSIAQPNGIALSPNGAHLYISDTGAVAGLNQQDSPPGSPFNQTGPRAIYKFDLVDGGTHIANKCPVWYAQNWVSDGLKVAANGWVLTGAGKGVDVLDEYGVLIVRVQTNYVVQNFAWVGDDLTEFWMMGNNGISRARWALQGQDLAAI</sequence>
<dbReference type="EMBL" id="NAJO01000042">
    <property type="protein sequence ID" value="OQN99059.1"/>
    <property type="molecule type" value="Genomic_DNA"/>
</dbReference>
<comment type="caution">
    <text evidence="2">The sequence shown here is derived from an EMBL/GenBank/DDBJ whole genome shotgun (WGS) entry which is preliminary data.</text>
</comment>
<dbReference type="PANTHER" id="PTHR47064:SF2">
    <property type="entry name" value="SMP-30_GLUCONOLACTONASE_LRE-LIKE REGION DOMAIN-CONTAINING PROTEIN-RELATED"/>
    <property type="match status" value="1"/>
</dbReference>
<dbReference type="OrthoDB" id="423498at2759"/>
<dbReference type="InterPro" id="IPR011042">
    <property type="entry name" value="6-blade_b-propeller_TolB-like"/>
</dbReference>
<dbReference type="AlphaFoldDB" id="A0A1V8SIY8"/>
<evidence type="ECO:0000313" key="3">
    <source>
        <dbReference type="Proteomes" id="UP000192596"/>
    </source>
</evidence>
<reference evidence="3" key="1">
    <citation type="submission" date="2017-03" db="EMBL/GenBank/DDBJ databases">
        <title>Genomes of endolithic fungi from Antarctica.</title>
        <authorList>
            <person name="Coleine C."/>
            <person name="Masonjones S."/>
            <person name="Stajich J.E."/>
        </authorList>
    </citation>
    <scope>NUCLEOTIDE SEQUENCE [LARGE SCALE GENOMIC DNA]</scope>
    <source>
        <strain evidence="3">CCFEE 5527</strain>
    </source>
</reference>
<dbReference type="PANTHER" id="PTHR47064">
    <property type="entry name" value="PUTATIVE (AFU_ORTHOLOGUE AFUA_1G08990)-RELATED"/>
    <property type="match status" value="1"/>
</dbReference>
<dbReference type="SUPFAM" id="SSF63829">
    <property type="entry name" value="Calcium-dependent phosphotriesterase"/>
    <property type="match status" value="1"/>
</dbReference>
<dbReference type="Pfam" id="PF08450">
    <property type="entry name" value="SGL"/>
    <property type="match status" value="1"/>
</dbReference>
<accession>A0A1V8SIY8</accession>
<organism evidence="2 3">
    <name type="scientific">Cryoendolithus antarcticus</name>
    <dbReference type="NCBI Taxonomy" id="1507870"/>
    <lineage>
        <taxon>Eukaryota</taxon>
        <taxon>Fungi</taxon>
        <taxon>Dikarya</taxon>
        <taxon>Ascomycota</taxon>
        <taxon>Pezizomycotina</taxon>
        <taxon>Dothideomycetes</taxon>
        <taxon>Dothideomycetidae</taxon>
        <taxon>Cladosporiales</taxon>
        <taxon>Cladosporiaceae</taxon>
        <taxon>Cryoendolithus</taxon>
    </lineage>
</organism>
<dbReference type="Proteomes" id="UP000192596">
    <property type="component" value="Unassembled WGS sequence"/>
</dbReference>
<feature type="domain" description="SMP-30/Gluconolactonase/LRE-like region" evidence="1">
    <location>
        <begin position="233"/>
        <end position="308"/>
    </location>
</feature>
<keyword evidence="3" id="KW-1185">Reference proteome</keyword>
<evidence type="ECO:0000313" key="2">
    <source>
        <dbReference type="EMBL" id="OQN99059.1"/>
    </source>
</evidence>
<dbReference type="InterPro" id="IPR052988">
    <property type="entry name" value="Oryzine_lactonohydrolase"/>
</dbReference>
<protein>
    <recommendedName>
        <fullName evidence="1">SMP-30/Gluconolactonase/LRE-like region domain-containing protein</fullName>
    </recommendedName>
</protein>
<dbReference type="STRING" id="1507870.A0A1V8SIY8"/>
<dbReference type="InParanoid" id="A0A1V8SIY8"/>
<dbReference type="Gene3D" id="2.120.10.30">
    <property type="entry name" value="TolB, C-terminal domain"/>
    <property type="match status" value="1"/>
</dbReference>